<evidence type="ECO:0000313" key="5">
    <source>
        <dbReference type="Proteomes" id="UP001164746"/>
    </source>
</evidence>
<evidence type="ECO:0000256" key="3">
    <source>
        <dbReference type="ARBA" id="ARBA00047949"/>
    </source>
</evidence>
<dbReference type="SMART" id="SM00367">
    <property type="entry name" value="LRR_CC"/>
    <property type="match status" value="3"/>
</dbReference>
<dbReference type="PANTHER" id="PTHR13318">
    <property type="entry name" value="PARTNER OF PAIRED, ISOFORM B-RELATED"/>
    <property type="match status" value="1"/>
</dbReference>
<protein>
    <recommendedName>
        <fullName evidence="2">2'-phosphotransferase</fullName>
        <ecNumber evidence="2">2.7.1.160</ecNumber>
    </recommendedName>
</protein>
<dbReference type="InterPro" id="IPR002745">
    <property type="entry name" value="Ptrans_KptA/Tpt1"/>
</dbReference>
<name>A0ABY7DWW9_MYAAR</name>
<evidence type="ECO:0000256" key="2">
    <source>
        <dbReference type="ARBA" id="ARBA00012007"/>
    </source>
</evidence>
<dbReference type="SUPFAM" id="SSF52047">
    <property type="entry name" value="RNI-like"/>
    <property type="match status" value="1"/>
</dbReference>
<dbReference type="SUPFAM" id="SSF56399">
    <property type="entry name" value="ADP-ribosylation"/>
    <property type="match status" value="1"/>
</dbReference>
<dbReference type="InterPro" id="IPR032675">
    <property type="entry name" value="LRR_dom_sf"/>
</dbReference>
<reference evidence="4" key="1">
    <citation type="submission" date="2022-11" db="EMBL/GenBank/DDBJ databases">
        <title>Centuries of genome instability and evolution in soft-shell clam transmissible cancer (bioRxiv).</title>
        <authorList>
            <person name="Hart S.F.M."/>
            <person name="Yonemitsu M.A."/>
            <person name="Giersch R.M."/>
            <person name="Beal B.F."/>
            <person name="Arriagada G."/>
            <person name="Davis B.W."/>
            <person name="Ostrander E.A."/>
            <person name="Goff S.P."/>
            <person name="Metzger M.J."/>
        </authorList>
    </citation>
    <scope>NUCLEOTIDE SEQUENCE</scope>
    <source>
        <strain evidence="4">MELC-2E11</strain>
        <tissue evidence="4">Siphon/mantle</tissue>
    </source>
</reference>
<organism evidence="4 5">
    <name type="scientific">Mya arenaria</name>
    <name type="common">Soft-shell clam</name>
    <dbReference type="NCBI Taxonomy" id="6604"/>
    <lineage>
        <taxon>Eukaryota</taxon>
        <taxon>Metazoa</taxon>
        <taxon>Spiralia</taxon>
        <taxon>Lophotrochozoa</taxon>
        <taxon>Mollusca</taxon>
        <taxon>Bivalvia</taxon>
        <taxon>Autobranchia</taxon>
        <taxon>Heteroconchia</taxon>
        <taxon>Euheterodonta</taxon>
        <taxon>Imparidentia</taxon>
        <taxon>Neoheterodontei</taxon>
        <taxon>Myida</taxon>
        <taxon>Myoidea</taxon>
        <taxon>Myidae</taxon>
        <taxon>Mya</taxon>
    </lineage>
</organism>
<dbReference type="EC" id="2.7.1.160" evidence="2"/>
<evidence type="ECO:0000256" key="1">
    <source>
        <dbReference type="ARBA" id="ARBA00003343"/>
    </source>
</evidence>
<evidence type="ECO:0000313" key="4">
    <source>
        <dbReference type="EMBL" id="WAR01394.1"/>
    </source>
</evidence>
<sequence length="333" mass="37944">MFVYSLCPGSVRGSQIDDVLRLPTTAEIKKMADTIRCGKEDKYADRLPKRLCYILRYGAVKEGLTVHEGGYVDIKDVMSVGMMRHHSEPEVLAEVETSLSHRKTLRFERKDEVGRTLVRAQFGRNFESSPFHEGTQVRSLLQTTLEYITDNLQDYDLQDFPDEFLLSKMISQLKRKKKLNSKNFKALLVPALEHLDVSQDVCLTQSMLKTMWSNCPNLRKLHKLESVSLAACKHVTDKGVRSMIKYGANLQELNLSFIRTFSDSAIVDLVCNCERLRHLDIYDVTLGKESRAVIIEAARQRGVKVVLKGILESDPDVTLENPSMMLPNFGKTW</sequence>
<dbReference type="EMBL" id="CP111015">
    <property type="protein sequence ID" value="WAR01394.1"/>
    <property type="molecule type" value="Genomic_DNA"/>
</dbReference>
<dbReference type="Proteomes" id="UP001164746">
    <property type="component" value="Chromosome 4"/>
</dbReference>
<dbReference type="InterPro" id="IPR042080">
    <property type="entry name" value="RNA_2'-PTrans_N"/>
</dbReference>
<dbReference type="Pfam" id="PF01885">
    <property type="entry name" value="PTS_2-RNA"/>
    <property type="match status" value="1"/>
</dbReference>
<comment type="catalytic activity">
    <reaction evidence="3">
        <text>2'-phospho-[ligated tRNA] + NAD(+) = mature tRNA + ADP-alpha-D-ribose 1'',2''-cyclic phosphate + nicotinamide</text>
        <dbReference type="Rhea" id="RHEA:23324"/>
        <dbReference type="Rhea" id="RHEA-COMP:11106"/>
        <dbReference type="Rhea" id="RHEA-COMP:11107"/>
        <dbReference type="ChEBI" id="CHEBI:17154"/>
        <dbReference type="ChEBI" id="CHEBI:57540"/>
        <dbReference type="ChEBI" id="CHEBI:76596"/>
        <dbReference type="ChEBI" id="CHEBI:82883"/>
        <dbReference type="ChEBI" id="CHEBI:85027"/>
        <dbReference type="EC" id="2.7.1.160"/>
    </reaction>
</comment>
<proteinExistence type="predicted"/>
<accession>A0ABY7DWW9</accession>
<dbReference type="PANTHER" id="PTHR13318:SF247">
    <property type="entry name" value="GH16156P"/>
    <property type="match status" value="1"/>
</dbReference>
<gene>
    <name evidence="4" type="ORF">MAR_007952</name>
</gene>
<dbReference type="InterPro" id="IPR006553">
    <property type="entry name" value="Leu-rich_rpt_Cys-con_subtyp"/>
</dbReference>
<dbReference type="Gene3D" id="1.10.10.970">
    <property type="entry name" value="RNA 2'-phosphotransferase, Tpt1/KptA family, N-terminal domain"/>
    <property type="match status" value="1"/>
</dbReference>
<dbReference type="Gene3D" id="3.80.10.10">
    <property type="entry name" value="Ribonuclease Inhibitor"/>
    <property type="match status" value="1"/>
</dbReference>
<keyword evidence="5" id="KW-1185">Reference proteome</keyword>
<comment type="function">
    <text evidence="1">Catalyzes the last step of tRNA splicing, the transfer of the splice junction 2'-phosphate from ligated tRNA to NAD to produce ADP-ribose 1''-2'' cyclic phosphate.</text>
</comment>